<dbReference type="Gramene" id="ERN20676">
    <property type="protein sequence ID" value="ERN20676"/>
    <property type="gene ID" value="AMTR_s00070p00191820"/>
</dbReference>
<evidence type="ECO:0000313" key="3">
    <source>
        <dbReference type="Proteomes" id="UP000017836"/>
    </source>
</evidence>
<sequence>MVGEVTLQLLAPYSPEWKDTTSDANEVHGLFCLSNCLIKREAKSVDKSVVRGPPIGKGLSRKRRKMHQSGAQELHLTI</sequence>
<feature type="region of interest" description="Disordered" evidence="1">
    <location>
        <begin position="52"/>
        <end position="78"/>
    </location>
</feature>
<evidence type="ECO:0000256" key="1">
    <source>
        <dbReference type="SAM" id="MobiDB-lite"/>
    </source>
</evidence>
<dbReference type="EMBL" id="KI392058">
    <property type="protein sequence ID" value="ERN20676.1"/>
    <property type="molecule type" value="Genomic_DNA"/>
</dbReference>
<protein>
    <submittedName>
        <fullName evidence="2">Uncharacterized protein</fullName>
    </submittedName>
</protein>
<evidence type="ECO:0000313" key="2">
    <source>
        <dbReference type="EMBL" id="ERN20676.1"/>
    </source>
</evidence>
<accession>U5D4Z7</accession>
<organism evidence="2 3">
    <name type="scientific">Amborella trichopoda</name>
    <dbReference type="NCBI Taxonomy" id="13333"/>
    <lineage>
        <taxon>Eukaryota</taxon>
        <taxon>Viridiplantae</taxon>
        <taxon>Streptophyta</taxon>
        <taxon>Embryophyta</taxon>
        <taxon>Tracheophyta</taxon>
        <taxon>Spermatophyta</taxon>
        <taxon>Magnoliopsida</taxon>
        <taxon>Amborellales</taxon>
        <taxon>Amborellaceae</taxon>
        <taxon>Amborella</taxon>
    </lineage>
</organism>
<keyword evidence="3" id="KW-1185">Reference proteome</keyword>
<gene>
    <name evidence="2" type="ORF">AMTR_s00070p00191820</name>
</gene>
<dbReference type="HOGENOM" id="CLU_2625272_0_0_1"/>
<reference evidence="3" key="1">
    <citation type="journal article" date="2013" name="Science">
        <title>The Amborella genome and the evolution of flowering plants.</title>
        <authorList>
            <consortium name="Amborella Genome Project"/>
        </authorList>
    </citation>
    <scope>NUCLEOTIDE SEQUENCE [LARGE SCALE GENOMIC DNA]</scope>
</reference>
<dbReference type="AlphaFoldDB" id="U5D4Z7"/>
<proteinExistence type="predicted"/>
<name>U5D4Z7_AMBTC</name>
<dbReference type="Proteomes" id="UP000017836">
    <property type="component" value="Unassembled WGS sequence"/>
</dbReference>